<dbReference type="HAMAP" id="MF_00013">
    <property type="entry name" value="LipB"/>
    <property type="match status" value="1"/>
</dbReference>
<comment type="miscellaneous">
    <text evidence="5">In the reaction, the free carboxyl group of octanoic acid is attached via an amide linkage to the epsilon-amino group of a specific lysine residue of lipoyl domains of lipoate-dependent enzymes.</text>
</comment>
<dbReference type="GO" id="GO:0016740">
    <property type="term" value="F:transferase activity"/>
    <property type="evidence" value="ECO:0007669"/>
    <property type="project" value="UniProtKB-KW"/>
</dbReference>
<proteinExistence type="inferred from homology"/>
<evidence type="ECO:0000256" key="3">
    <source>
        <dbReference type="ARBA" id="ARBA00023315"/>
    </source>
</evidence>
<dbReference type="Gene3D" id="3.30.930.10">
    <property type="entry name" value="Bira Bifunctional Protein, Domain 2"/>
    <property type="match status" value="1"/>
</dbReference>
<evidence type="ECO:0000313" key="8">
    <source>
        <dbReference type="EMBL" id="SIN77835.1"/>
    </source>
</evidence>
<evidence type="ECO:0000256" key="6">
    <source>
        <dbReference type="PIRNR" id="PIRNR016262"/>
    </source>
</evidence>
<dbReference type="Pfam" id="PF21948">
    <property type="entry name" value="LplA-B_cat"/>
    <property type="match status" value="1"/>
</dbReference>
<keyword evidence="5" id="KW-0963">Cytoplasm</keyword>
<accession>A0ABY1JFV2</accession>
<feature type="domain" description="BPL/LPL catalytic" evidence="7">
    <location>
        <begin position="67"/>
        <end position="248"/>
    </location>
</feature>
<evidence type="ECO:0000256" key="4">
    <source>
        <dbReference type="ARBA" id="ARBA00024732"/>
    </source>
</evidence>
<feature type="site" description="Lowers pKa of active site Cys" evidence="5">
    <location>
        <position position="176"/>
    </location>
</feature>
<dbReference type="EC" id="2.3.1.181" evidence="5 6"/>
<evidence type="ECO:0000256" key="5">
    <source>
        <dbReference type="HAMAP-Rule" id="MF_00013"/>
    </source>
</evidence>
<reference evidence="8 9" key="1">
    <citation type="submission" date="2016-11" db="EMBL/GenBank/DDBJ databases">
        <authorList>
            <person name="Varghese N."/>
            <person name="Submissions S."/>
        </authorList>
    </citation>
    <scope>NUCLEOTIDE SEQUENCE [LARGE SCALE GENOMIC DNA]</scope>
    <source>
        <strain evidence="8 9">DSM 20664</strain>
    </source>
</reference>
<feature type="binding site" evidence="5">
    <location>
        <begin position="112"/>
        <end position="119"/>
    </location>
    <ligand>
        <name>substrate</name>
    </ligand>
</feature>
<dbReference type="EMBL" id="FSQZ01000001">
    <property type="protein sequence ID" value="SIN77835.1"/>
    <property type="molecule type" value="Genomic_DNA"/>
</dbReference>
<dbReference type="RefSeq" id="WP_318259606.1">
    <property type="nucleotide sequence ID" value="NZ_FSQZ01000001.1"/>
</dbReference>
<feature type="active site" description="Acyl-thioester intermediate" evidence="5">
    <location>
        <position position="210"/>
    </location>
</feature>
<evidence type="ECO:0000313" key="9">
    <source>
        <dbReference type="Proteomes" id="UP000185093"/>
    </source>
</evidence>
<keyword evidence="3 5" id="KW-0012">Acyltransferase</keyword>
<comment type="catalytic activity">
    <reaction evidence="5 6">
        <text>octanoyl-[ACP] + L-lysyl-[protein] = N(6)-octanoyl-L-lysyl-[protein] + holo-[ACP] + H(+)</text>
        <dbReference type="Rhea" id="RHEA:17665"/>
        <dbReference type="Rhea" id="RHEA-COMP:9636"/>
        <dbReference type="Rhea" id="RHEA-COMP:9685"/>
        <dbReference type="Rhea" id="RHEA-COMP:9752"/>
        <dbReference type="Rhea" id="RHEA-COMP:9928"/>
        <dbReference type="ChEBI" id="CHEBI:15378"/>
        <dbReference type="ChEBI" id="CHEBI:29969"/>
        <dbReference type="ChEBI" id="CHEBI:64479"/>
        <dbReference type="ChEBI" id="CHEBI:78463"/>
        <dbReference type="ChEBI" id="CHEBI:78809"/>
        <dbReference type="EC" id="2.3.1.181"/>
    </reaction>
</comment>
<evidence type="ECO:0000259" key="7">
    <source>
        <dbReference type="PROSITE" id="PS51733"/>
    </source>
</evidence>
<comment type="similarity">
    <text evidence="5 6">Belongs to the LipB family.</text>
</comment>
<organism evidence="8 9">
    <name type="scientific">Acetomicrobium flavidum</name>
    <dbReference type="NCBI Taxonomy" id="49896"/>
    <lineage>
        <taxon>Bacteria</taxon>
        <taxon>Thermotogati</taxon>
        <taxon>Synergistota</taxon>
        <taxon>Synergistia</taxon>
        <taxon>Synergistales</taxon>
        <taxon>Acetomicrobiaceae</taxon>
        <taxon>Acetomicrobium</taxon>
    </lineage>
</organism>
<dbReference type="NCBIfam" id="TIGR00214">
    <property type="entry name" value="lipB"/>
    <property type="match status" value="1"/>
</dbReference>
<dbReference type="InterPro" id="IPR004143">
    <property type="entry name" value="BPL_LPL_catalytic"/>
</dbReference>
<dbReference type="SUPFAM" id="SSF55681">
    <property type="entry name" value="Class II aaRS and biotin synthetases"/>
    <property type="match status" value="1"/>
</dbReference>
<feature type="binding site" evidence="5">
    <location>
        <begin position="192"/>
        <end position="194"/>
    </location>
    <ligand>
        <name>substrate</name>
    </ligand>
</feature>
<dbReference type="PROSITE" id="PS51733">
    <property type="entry name" value="BPL_LPL_CATALYTIC"/>
    <property type="match status" value="1"/>
</dbReference>
<evidence type="ECO:0000256" key="2">
    <source>
        <dbReference type="ARBA" id="ARBA00022679"/>
    </source>
</evidence>
<keyword evidence="2 5" id="KW-0808">Transferase</keyword>
<comment type="subcellular location">
    <subcellularLocation>
        <location evidence="5">Cytoplasm</location>
    </subcellularLocation>
</comment>
<evidence type="ECO:0000256" key="1">
    <source>
        <dbReference type="ARBA" id="ARBA00004821"/>
    </source>
</evidence>
<comment type="pathway">
    <text evidence="1 5 6">Protein modification; protein lipoylation via endogenous pathway; protein N(6)-(lipoyl)lysine from octanoyl-[acyl-carrier-protein]: step 1/2.</text>
</comment>
<dbReference type="InterPro" id="IPR045864">
    <property type="entry name" value="aa-tRNA-synth_II/BPL/LPL"/>
</dbReference>
<dbReference type="InterPro" id="IPR000544">
    <property type="entry name" value="Octanoyltransferase"/>
</dbReference>
<gene>
    <name evidence="5" type="primary">lipB</name>
    <name evidence="8" type="ORF">SAMN05444368_1869</name>
</gene>
<dbReference type="Proteomes" id="UP000185093">
    <property type="component" value="Unassembled WGS sequence"/>
</dbReference>
<protein>
    <recommendedName>
        <fullName evidence="5 6">Octanoyltransferase</fullName>
        <ecNumber evidence="5 6">2.3.1.181</ecNumber>
    </recommendedName>
    <alternativeName>
        <fullName evidence="5">Lipoate-protein ligase B</fullName>
    </alternativeName>
    <alternativeName>
        <fullName evidence="5">Lipoyl/octanoyl transferase</fullName>
    </alternativeName>
    <alternativeName>
        <fullName evidence="5">Octanoyl-[acyl-carrier-protein]-protein N-octanoyltransferase</fullName>
    </alternativeName>
</protein>
<dbReference type="PIRSF" id="PIRSF016262">
    <property type="entry name" value="LPLase"/>
    <property type="match status" value="1"/>
</dbReference>
<sequence>MVKDAIGKKLYEIASDGDALIENAPTPSFGRCGRLSRRCFVVEFKEPLGYGDGLTFQERAFEKVSAGEADGILLLLEHKPVFTVGRSGGRENLLVDERVLEAYGIELYETNRGGNITYHGPGQIVAYPIFNLSKWKKDLPWYVSCLEEVVIQVLKDYNIKAGRKPKYRGVWVADKKIAAIGIAADRWITMHGFAFNVRVDKSHFELINPCGIKEFSVASLDDYVEDVDFREVVKKVKEKFSLVFETNFKKELSEGMS</sequence>
<feature type="binding site" evidence="5">
    <location>
        <begin position="179"/>
        <end position="181"/>
    </location>
    <ligand>
        <name>substrate</name>
    </ligand>
</feature>
<dbReference type="PANTHER" id="PTHR10993">
    <property type="entry name" value="OCTANOYLTRANSFERASE"/>
    <property type="match status" value="1"/>
</dbReference>
<dbReference type="PANTHER" id="PTHR10993:SF7">
    <property type="entry name" value="LIPOYLTRANSFERASE 2, MITOCHONDRIAL-RELATED"/>
    <property type="match status" value="1"/>
</dbReference>
<name>A0ABY1JFV2_9BACT</name>
<comment type="function">
    <text evidence="4 5 6">Catalyzes the transfer of endogenously produced octanoic acid from octanoyl-acyl-carrier-protein onto the lipoyl domains of lipoate-dependent enzymes. Lipoyl-ACP can also act as a substrate although octanoyl-ACP is likely to be the physiological substrate.</text>
</comment>
<dbReference type="CDD" id="cd16444">
    <property type="entry name" value="LipB"/>
    <property type="match status" value="1"/>
</dbReference>
<dbReference type="InterPro" id="IPR020605">
    <property type="entry name" value="Octanoyltransferase_CS"/>
</dbReference>
<comment type="caution">
    <text evidence="8">The sequence shown here is derived from an EMBL/GenBank/DDBJ whole genome shotgun (WGS) entry which is preliminary data.</text>
</comment>
<keyword evidence="9" id="KW-1185">Reference proteome</keyword>
<dbReference type="PROSITE" id="PS01313">
    <property type="entry name" value="LIPB"/>
    <property type="match status" value="1"/>
</dbReference>